<feature type="domain" description="DUF4283" evidence="1">
    <location>
        <begin position="123"/>
        <end position="207"/>
    </location>
</feature>
<sequence length="368" mass="40751">MGNAKIVFPDNLIGKLKGCIWGRSKGVSSWIRFGEASLRCLLDGVEACCREVNNRDWAIGWEEGNRKYRLERRLNEAGRLKGLGMALTGGLQVTKDVVKTSPGRVGQSVWLEVGEREVRGRLDQLRQCLVGWWGFNSAHFPELEYVRSWALKHWALKGNLRVAVLGRGLLLFDFESPSEAERVLARGLRNIKENVIILDRWNLEVGCLCKDSIANEWARILVKRANKEFPNFAHIVVGSGCYSFQLWWESSPWFTQVVPVGSLDGEGDSRVGEEDGGTSCAFCCGSQREKVEQLRMQQGVLDVSSIGGVLSIPPAVVFGAETVVEGRVGTTDGHVKGGRETSFKRTDVSVLGLKGLRFGLNVLELGET</sequence>
<gene>
    <name evidence="2" type="ORF">CK203_096017</name>
</gene>
<comment type="caution">
    <text evidence="2">The sequence shown here is derived from an EMBL/GenBank/DDBJ whole genome shotgun (WGS) entry which is preliminary data.</text>
</comment>
<protein>
    <recommendedName>
        <fullName evidence="1">DUF4283 domain-containing protein</fullName>
    </recommendedName>
</protein>
<evidence type="ECO:0000313" key="2">
    <source>
        <dbReference type="EMBL" id="RVW43268.1"/>
    </source>
</evidence>
<evidence type="ECO:0000313" key="3">
    <source>
        <dbReference type="Proteomes" id="UP000288805"/>
    </source>
</evidence>
<dbReference type="InterPro" id="IPR025558">
    <property type="entry name" value="DUF4283"/>
</dbReference>
<accession>A0A438E6E3</accession>
<dbReference type="Pfam" id="PF14111">
    <property type="entry name" value="DUF4283"/>
    <property type="match status" value="1"/>
</dbReference>
<proteinExistence type="predicted"/>
<dbReference type="AlphaFoldDB" id="A0A438E6E3"/>
<organism evidence="2 3">
    <name type="scientific">Vitis vinifera</name>
    <name type="common">Grape</name>
    <dbReference type="NCBI Taxonomy" id="29760"/>
    <lineage>
        <taxon>Eukaryota</taxon>
        <taxon>Viridiplantae</taxon>
        <taxon>Streptophyta</taxon>
        <taxon>Embryophyta</taxon>
        <taxon>Tracheophyta</taxon>
        <taxon>Spermatophyta</taxon>
        <taxon>Magnoliopsida</taxon>
        <taxon>eudicotyledons</taxon>
        <taxon>Gunneridae</taxon>
        <taxon>Pentapetalae</taxon>
        <taxon>rosids</taxon>
        <taxon>Vitales</taxon>
        <taxon>Vitaceae</taxon>
        <taxon>Viteae</taxon>
        <taxon>Vitis</taxon>
    </lineage>
</organism>
<reference evidence="2 3" key="1">
    <citation type="journal article" date="2018" name="PLoS Genet.">
        <title>Population sequencing reveals clonal diversity and ancestral inbreeding in the grapevine cultivar Chardonnay.</title>
        <authorList>
            <person name="Roach M.J."/>
            <person name="Johnson D.L."/>
            <person name="Bohlmann J."/>
            <person name="van Vuuren H.J."/>
            <person name="Jones S.J."/>
            <person name="Pretorius I.S."/>
            <person name="Schmidt S.A."/>
            <person name="Borneman A.R."/>
        </authorList>
    </citation>
    <scope>NUCLEOTIDE SEQUENCE [LARGE SCALE GENOMIC DNA]</scope>
    <source>
        <strain evidence="3">cv. Chardonnay</strain>
        <tissue evidence="2">Leaf</tissue>
    </source>
</reference>
<dbReference type="EMBL" id="QGNW01001383">
    <property type="protein sequence ID" value="RVW43268.1"/>
    <property type="molecule type" value="Genomic_DNA"/>
</dbReference>
<name>A0A438E6E3_VITVI</name>
<evidence type="ECO:0000259" key="1">
    <source>
        <dbReference type="Pfam" id="PF14111"/>
    </source>
</evidence>
<dbReference type="Proteomes" id="UP000288805">
    <property type="component" value="Unassembled WGS sequence"/>
</dbReference>